<dbReference type="PANTHER" id="PTHR32338:SF10">
    <property type="entry name" value="N-ACETYL-GAMMA-GLUTAMYL-PHOSPHATE REDUCTASE, CHLOROPLASTIC-RELATED"/>
    <property type="match status" value="1"/>
</dbReference>
<accession>A0ABT5TSY4</accession>
<evidence type="ECO:0000259" key="2">
    <source>
        <dbReference type="Pfam" id="PF22698"/>
    </source>
</evidence>
<proteinExistence type="predicted"/>
<feature type="domain" description="N-acetyl-gamma-glutamyl-phosphate reductase dimerisation" evidence="2">
    <location>
        <begin position="51"/>
        <end position="191"/>
    </location>
</feature>
<gene>
    <name evidence="3" type="ORF">PU560_01200</name>
</gene>
<evidence type="ECO:0000313" key="4">
    <source>
        <dbReference type="Proteomes" id="UP001165561"/>
    </source>
</evidence>
<feature type="non-terminal residue" evidence="3">
    <location>
        <position position="1"/>
    </location>
</feature>
<dbReference type="Pfam" id="PF22698">
    <property type="entry name" value="Semialdhyde_dhC_1"/>
    <property type="match status" value="1"/>
</dbReference>
<name>A0ABT5TSY4_9MICO</name>
<evidence type="ECO:0000256" key="1">
    <source>
        <dbReference type="PROSITE-ProRule" id="PRU10010"/>
    </source>
</evidence>
<comment type="caution">
    <text evidence="3">The sequence shown here is derived from an EMBL/GenBank/DDBJ whole genome shotgun (WGS) entry which is preliminary data.</text>
</comment>
<dbReference type="SUPFAM" id="SSF55347">
    <property type="entry name" value="Glyceraldehyde-3-phosphate dehydrogenase-like, C-terminal domain"/>
    <property type="match status" value="1"/>
</dbReference>
<evidence type="ECO:0000313" key="3">
    <source>
        <dbReference type="EMBL" id="MDD9205079.1"/>
    </source>
</evidence>
<dbReference type="PANTHER" id="PTHR32338">
    <property type="entry name" value="N-ACETYL-GAMMA-GLUTAMYL-PHOSPHATE REDUCTASE, CHLOROPLASTIC-RELATED-RELATED"/>
    <property type="match status" value="1"/>
</dbReference>
<reference evidence="3" key="1">
    <citation type="submission" date="2023-02" db="EMBL/GenBank/DDBJ databases">
        <title>Georgenia sp.10Sc9-8, isolated from a soil sample collected from the Taklamakan desert.</title>
        <authorList>
            <person name="Liu S."/>
        </authorList>
    </citation>
    <scope>NUCLEOTIDE SEQUENCE</scope>
    <source>
        <strain evidence="3">10Sc9-8</strain>
    </source>
</reference>
<protein>
    <submittedName>
        <fullName evidence="3">Asd/ArgC dimerization domain-containing protein</fullName>
    </submittedName>
</protein>
<dbReference type="CDD" id="cd23934">
    <property type="entry name" value="AGPR_1_C"/>
    <property type="match status" value="1"/>
</dbReference>
<feature type="active site" evidence="1">
    <location>
        <position position="51"/>
    </location>
</feature>
<dbReference type="Gene3D" id="3.30.360.10">
    <property type="entry name" value="Dihydrodipicolinate Reductase, domain 2"/>
    <property type="match status" value="1"/>
</dbReference>
<sequence>ADWEAFYGTPHTGAWPYGMAELLTAGTGPLDERPRQRTALRKARQIAVPGCNATAVTLAAQPGVAAGLVDAEDLVAVLSVGYSGAGKALKPHLLAAEALGGATPYGVGGTHRHVPEIEQNLRAAGAPAVRLSLTPVLVPMARGILATVSARLRPGADPAAVRRAWEQAYADEPLVHLLPAGVWPTTSATQGAA</sequence>
<dbReference type="InterPro" id="IPR058924">
    <property type="entry name" value="AGPR_dimerisation_dom"/>
</dbReference>
<dbReference type="PROSITE" id="PS01224">
    <property type="entry name" value="ARGC"/>
    <property type="match status" value="1"/>
</dbReference>
<dbReference type="EMBL" id="JARACI010000247">
    <property type="protein sequence ID" value="MDD9205079.1"/>
    <property type="molecule type" value="Genomic_DNA"/>
</dbReference>
<organism evidence="3 4">
    <name type="scientific">Georgenia halotolerans</name>
    <dbReference type="NCBI Taxonomy" id="3028317"/>
    <lineage>
        <taxon>Bacteria</taxon>
        <taxon>Bacillati</taxon>
        <taxon>Actinomycetota</taxon>
        <taxon>Actinomycetes</taxon>
        <taxon>Micrococcales</taxon>
        <taxon>Bogoriellaceae</taxon>
        <taxon>Georgenia</taxon>
    </lineage>
</organism>
<dbReference type="Proteomes" id="UP001165561">
    <property type="component" value="Unassembled WGS sequence"/>
</dbReference>
<dbReference type="InterPro" id="IPR023013">
    <property type="entry name" value="AGPR_AS"/>
</dbReference>
<keyword evidence="4" id="KW-1185">Reference proteome</keyword>
<dbReference type="InterPro" id="IPR050085">
    <property type="entry name" value="AGPR"/>
</dbReference>
<feature type="non-terminal residue" evidence="3">
    <location>
        <position position="193"/>
    </location>
</feature>